<protein>
    <recommendedName>
        <fullName evidence="4">Transposase</fullName>
    </recommendedName>
</protein>
<name>A0A7Y4GSE8_9BRAD</name>
<keyword evidence="3" id="KW-1185">Reference proteome</keyword>
<feature type="compositionally biased region" description="Polar residues" evidence="1">
    <location>
        <begin position="205"/>
        <end position="217"/>
    </location>
</feature>
<dbReference type="Proteomes" id="UP000544122">
    <property type="component" value="Unassembled WGS sequence"/>
</dbReference>
<sequence length="223" mass="24416">MPAGLMAATGLHWRRNTNAFGPSATPIDADQLCHGVSGFAVDASLIAADANKQPSADGSDEVDWKTIARMDRSIREFSALWIRLGRGERNGTEIHLEVGSGRALDRRSQRTCLLCLCQQLPLDLKAAIMVDVEAMRAIRQAEVGAARTMVERTEERLELCPERLAVDSAYGAAEMLGWLGNERATEPHIPVFDKSGRPMGRSRGKTSPTINKTTFTSARLARR</sequence>
<evidence type="ECO:0000313" key="2">
    <source>
        <dbReference type="EMBL" id="NOJ41139.1"/>
    </source>
</evidence>
<dbReference type="AlphaFoldDB" id="A0A7Y4GSE8"/>
<comment type="caution">
    <text evidence="2">The sequence shown here is derived from an EMBL/GenBank/DDBJ whole genome shotgun (WGS) entry which is preliminary data.</text>
</comment>
<gene>
    <name evidence="2" type="ORF">HCN58_16285</name>
</gene>
<evidence type="ECO:0008006" key="4">
    <source>
        <dbReference type="Google" id="ProtNLM"/>
    </source>
</evidence>
<reference evidence="2 3" key="1">
    <citation type="submission" date="2020-03" db="EMBL/GenBank/DDBJ databases">
        <title>Bradyrhizobium diversity isolated from nodules of Indigofera sp.</title>
        <authorList>
            <person name="Klepa M."/>
            <person name="Helene L."/>
            <person name="Hungria M."/>
        </authorList>
    </citation>
    <scope>NUCLEOTIDE SEQUENCE [LARGE SCALE GENOMIC DNA]</scope>
    <source>
        <strain evidence="2 3">WSM 1791</strain>
    </source>
</reference>
<accession>A0A7Y4GSE8</accession>
<feature type="region of interest" description="Disordered" evidence="1">
    <location>
        <begin position="189"/>
        <end position="223"/>
    </location>
</feature>
<dbReference type="EMBL" id="JAAVLX010000004">
    <property type="protein sequence ID" value="NOJ41139.1"/>
    <property type="molecule type" value="Genomic_DNA"/>
</dbReference>
<organism evidence="2 3">
    <name type="scientific">Bradyrhizobium australiense</name>
    <dbReference type="NCBI Taxonomy" id="2721161"/>
    <lineage>
        <taxon>Bacteria</taxon>
        <taxon>Pseudomonadati</taxon>
        <taxon>Pseudomonadota</taxon>
        <taxon>Alphaproteobacteria</taxon>
        <taxon>Hyphomicrobiales</taxon>
        <taxon>Nitrobacteraceae</taxon>
        <taxon>Bradyrhizobium</taxon>
    </lineage>
</organism>
<evidence type="ECO:0000256" key="1">
    <source>
        <dbReference type="SAM" id="MobiDB-lite"/>
    </source>
</evidence>
<evidence type="ECO:0000313" key="3">
    <source>
        <dbReference type="Proteomes" id="UP000544122"/>
    </source>
</evidence>
<proteinExistence type="predicted"/>